<evidence type="ECO:0000256" key="1">
    <source>
        <dbReference type="SAM" id="MobiDB-lite"/>
    </source>
</evidence>
<proteinExistence type="predicted"/>
<dbReference type="InParanoid" id="A0A059CCR9"/>
<accession>A0A059CCR9</accession>
<name>A0A059CCR9_EUCGR</name>
<feature type="region of interest" description="Disordered" evidence="1">
    <location>
        <begin position="1"/>
        <end position="32"/>
    </location>
</feature>
<organism evidence="2">
    <name type="scientific">Eucalyptus grandis</name>
    <name type="common">Flooded gum</name>
    <dbReference type="NCBI Taxonomy" id="71139"/>
    <lineage>
        <taxon>Eukaryota</taxon>
        <taxon>Viridiplantae</taxon>
        <taxon>Streptophyta</taxon>
        <taxon>Embryophyta</taxon>
        <taxon>Tracheophyta</taxon>
        <taxon>Spermatophyta</taxon>
        <taxon>Magnoliopsida</taxon>
        <taxon>eudicotyledons</taxon>
        <taxon>Gunneridae</taxon>
        <taxon>Pentapetalae</taxon>
        <taxon>rosids</taxon>
        <taxon>malvids</taxon>
        <taxon>Myrtales</taxon>
        <taxon>Myrtaceae</taxon>
        <taxon>Myrtoideae</taxon>
        <taxon>Eucalypteae</taxon>
        <taxon>Eucalyptus</taxon>
    </lineage>
</organism>
<reference evidence="2" key="1">
    <citation type="submission" date="2013-07" db="EMBL/GenBank/DDBJ databases">
        <title>The genome of Eucalyptus grandis.</title>
        <authorList>
            <person name="Schmutz J."/>
            <person name="Hayes R."/>
            <person name="Myburg A."/>
            <person name="Tuskan G."/>
            <person name="Grattapaglia D."/>
            <person name="Rokhsar D.S."/>
        </authorList>
    </citation>
    <scope>NUCLEOTIDE SEQUENCE</scope>
    <source>
        <tissue evidence="2">Leaf extractions</tissue>
    </source>
</reference>
<evidence type="ECO:0000313" key="2">
    <source>
        <dbReference type="EMBL" id="KCW76034.1"/>
    </source>
</evidence>
<sequence length="84" mass="9453">MNIRSKAFHLGRQSERGDKVAPGGNQAHGQLFDKPALEVRNIGHQPYFREIFMMIMTSTEFTEAMAAACYGGRDTCYRHNGHHG</sequence>
<dbReference type="Gramene" id="KCW76034">
    <property type="protein sequence ID" value="KCW76034"/>
    <property type="gene ID" value="EUGRSUZ_D00404"/>
</dbReference>
<protein>
    <submittedName>
        <fullName evidence="2">Uncharacterized protein</fullName>
    </submittedName>
</protein>
<gene>
    <name evidence="2" type="ORF">EUGRSUZ_D00404</name>
</gene>
<dbReference type="EMBL" id="KK198756">
    <property type="protein sequence ID" value="KCW76034.1"/>
    <property type="molecule type" value="Genomic_DNA"/>
</dbReference>
<dbReference type="AlphaFoldDB" id="A0A059CCR9"/>